<dbReference type="GO" id="GO:0070125">
    <property type="term" value="P:mitochondrial translational elongation"/>
    <property type="evidence" value="ECO:0007669"/>
    <property type="project" value="TreeGrafter"/>
</dbReference>
<dbReference type="GO" id="GO:0036121">
    <property type="term" value="F:double-stranded DNA helicase activity"/>
    <property type="evidence" value="ECO:0007669"/>
    <property type="project" value="TreeGrafter"/>
</dbReference>
<dbReference type="PROSITE" id="PS51194">
    <property type="entry name" value="HELICASE_CTER"/>
    <property type="match status" value="1"/>
</dbReference>
<reference evidence="5 6" key="1">
    <citation type="submission" date="2016-07" db="EMBL/GenBank/DDBJ databases">
        <title>Pervasive Adenine N6-methylation of Active Genes in Fungi.</title>
        <authorList>
            <consortium name="DOE Joint Genome Institute"/>
            <person name="Mondo S.J."/>
            <person name="Dannebaum R.O."/>
            <person name="Kuo R.C."/>
            <person name="Labutti K."/>
            <person name="Haridas S."/>
            <person name="Kuo A."/>
            <person name="Salamov A."/>
            <person name="Ahrendt S.R."/>
            <person name="Lipzen A."/>
            <person name="Sullivan W."/>
            <person name="Andreopoulos W.B."/>
            <person name="Clum A."/>
            <person name="Lindquist E."/>
            <person name="Daum C."/>
            <person name="Ramamoorthy G.K."/>
            <person name="Gryganskyi A."/>
            <person name="Culley D."/>
            <person name="Magnuson J.K."/>
            <person name="James T.Y."/>
            <person name="O'Malley M.A."/>
            <person name="Stajich J.E."/>
            <person name="Spatafora J.W."/>
            <person name="Visel A."/>
            <person name="Grigoriev I.V."/>
        </authorList>
    </citation>
    <scope>NUCLEOTIDE SEQUENCE [LARGE SCALE GENOMIC DNA]</scope>
    <source>
        <strain evidence="5 6">12-1054</strain>
    </source>
</reference>
<dbReference type="RefSeq" id="XP_040727399.1">
    <property type="nucleotide sequence ID" value="XM_040868257.1"/>
</dbReference>
<dbReference type="EMBL" id="MCFI01000003">
    <property type="protein sequence ID" value="ORY86217.1"/>
    <property type="molecule type" value="Genomic_DNA"/>
</dbReference>
<protein>
    <submittedName>
        <fullName evidence="5">p-loop containing nucleoside triphosphate hydrolase protein</fullName>
    </submittedName>
</protein>
<dbReference type="CDD" id="cd18799">
    <property type="entry name" value="SF2_C_EcoAI-like"/>
    <property type="match status" value="1"/>
</dbReference>
<dbReference type="STRING" id="56484.A0A1Y2FRL0"/>
<evidence type="ECO:0000259" key="4">
    <source>
        <dbReference type="PROSITE" id="PS51194"/>
    </source>
</evidence>
<sequence length="649" mass="71875">MNKLFIGLSRVRPSLHYLSTNRSSLAGTATKFARSAVTLRPYQEECIQSCITAIQEGKRRIAVSLATGSGKTVIFTHLIERVPEEGKRTQTLILVHRKELADQAAGHCSRTYPEKRIELEMGTTQASGTADITVCSVQSLIRRLDKFDPSRVKLILIDEAHHAAAASYLDVLAHFGADTPESNCIVIGVSATLSRTDGLQLGSALDHIVYHRDYVEMIKDNWLCPVKFTQVKQPEVNLKKVALTKSGEFNAKQLAKTVNTTANNLVSVRSWMNRCARQRRSTIVFAVDIGHVNDLTDTFRQHGYDARAVTSYTSKADRINLVDAFRRGDFPVLVNCGIFTEGFDLPEIDCVMLCRPTRSRGLLVQMIGRGMRKADGKADCHVLDLTSCLENGVVSLPTLYGLDPNELLDAEELSLEELERRAAALLARREAAAAEMEALGPPIEAKAPPTAVTYFDYDNVEDLLNELNSAGGRHISTLSQLNWVQVDANKYILSLGKRGFIRVQPCATDETLWMGTETRNLPFYVDAILSKPKVLFERMPGVDGAIAAASTYAVKCVPRSTLLKNAPWRSAEASDAQKKLVAKLAKRTFENRVLSKGEAADFITRFKHGMKGSYAEHEKVSKQQAKIQERQDKLDAIRQDQIVVGPMTV</sequence>
<keyword evidence="6" id="KW-1185">Reference proteome</keyword>
<evidence type="ECO:0000256" key="1">
    <source>
        <dbReference type="ARBA" id="ARBA00022806"/>
    </source>
</evidence>
<dbReference type="SUPFAM" id="SSF52540">
    <property type="entry name" value="P-loop containing nucleoside triphosphate hydrolases"/>
    <property type="match status" value="1"/>
</dbReference>
<keyword evidence="1" id="KW-0067">ATP-binding</keyword>
<dbReference type="CDD" id="cd18032">
    <property type="entry name" value="DEXHc_RE_I_III_res"/>
    <property type="match status" value="1"/>
</dbReference>
<organism evidence="5 6">
    <name type="scientific">Protomyces lactucae-debilis</name>
    <dbReference type="NCBI Taxonomy" id="2754530"/>
    <lineage>
        <taxon>Eukaryota</taxon>
        <taxon>Fungi</taxon>
        <taxon>Dikarya</taxon>
        <taxon>Ascomycota</taxon>
        <taxon>Taphrinomycotina</taxon>
        <taxon>Taphrinomycetes</taxon>
        <taxon>Taphrinales</taxon>
        <taxon>Protomycetaceae</taxon>
        <taxon>Protomyces</taxon>
    </lineage>
</organism>
<dbReference type="InterPro" id="IPR006935">
    <property type="entry name" value="Helicase/UvrB_N"/>
</dbReference>
<keyword evidence="1" id="KW-0347">Helicase</keyword>
<keyword evidence="5" id="KW-0378">Hydrolase</keyword>
<keyword evidence="2" id="KW-0175">Coiled coil</keyword>
<dbReference type="SMART" id="SM00487">
    <property type="entry name" value="DEXDc"/>
    <property type="match status" value="1"/>
</dbReference>
<feature type="coiled-coil region" evidence="2">
    <location>
        <begin position="408"/>
        <end position="435"/>
    </location>
</feature>
<evidence type="ECO:0000313" key="5">
    <source>
        <dbReference type="EMBL" id="ORY86217.1"/>
    </source>
</evidence>
<dbReference type="GO" id="GO:0000403">
    <property type="term" value="F:Y-form DNA binding"/>
    <property type="evidence" value="ECO:0007669"/>
    <property type="project" value="TreeGrafter"/>
</dbReference>
<dbReference type="InterPro" id="IPR001650">
    <property type="entry name" value="Helicase_C-like"/>
</dbReference>
<dbReference type="Gene3D" id="3.40.50.300">
    <property type="entry name" value="P-loop containing nucleotide triphosphate hydrolases"/>
    <property type="match status" value="2"/>
</dbReference>
<dbReference type="InterPro" id="IPR027417">
    <property type="entry name" value="P-loop_NTPase"/>
</dbReference>
<dbReference type="GO" id="GO:0016787">
    <property type="term" value="F:hydrolase activity"/>
    <property type="evidence" value="ECO:0007669"/>
    <property type="project" value="UniProtKB-KW"/>
</dbReference>
<gene>
    <name evidence="5" type="ORF">BCR37DRAFT_364632</name>
</gene>
<feature type="domain" description="Helicase ATP-binding" evidence="3">
    <location>
        <begin position="52"/>
        <end position="211"/>
    </location>
</feature>
<dbReference type="GO" id="GO:0005759">
    <property type="term" value="C:mitochondrial matrix"/>
    <property type="evidence" value="ECO:0007669"/>
    <property type="project" value="TreeGrafter"/>
</dbReference>
<keyword evidence="1" id="KW-0547">Nucleotide-binding</keyword>
<dbReference type="AlphaFoldDB" id="A0A1Y2FRL0"/>
<dbReference type="InterPro" id="IPR050742">
    <property type="entry name" value="Helicase_Restrict-Modif_Enz"/>
</dbReference>
<evidence type="ECO:0000313" key="6">
    <source>
        <dbReference type="Proteomes" id="UP000193685"/>
    </source>
</evidence>
<dbReference type="PANTHER" id="PTHR47396">
    <property type="entry name" value="TYPE I RESTRICTION ENZYME ECOKI R PROTEIN"/>
    <property type="match status" value="1"/>
</dbReference>
<dbReference type="PROSITE" id="PS51192">
    <property type="entry name" value="HELICASE_ATP_BIND_1"/>
    <property type="match status" value="1"/>
</dbReference>
<dbReference type="GO" id="GO:0032042">
    <property type="term" value="P:mitochondrial DNA metabolic process"/>
    <property type="evidence" value="ECO:0007669"/>
    <property type="project" value="TreeGrafter"/>
</dbReference>
<proteinExistence type="predicted"/>
<dbReference type="OMA" id="HVIDMVA"/>
<evidence type="ECO:0000256" key="2">
    <source>
        <dbReference type="SAM" id="Coils"/>
    </source>
</evidence>
<dbReference type="OrthoDB" id="16911at2759"/>
<comment type="caution">
    <text evidence="5">The sequence shown here is derived from an EMBL/GenBank/DDBJ whole genome shotgun (WGS) entry which is preliminary data.</text>
</comment>
<dbReference type="Pfam" id="PF04851">
    <property type="entry name" value="ResIII"/>
    <property type="match status" value="1"/>
</dbReference>
<feature type="domain" description="Helicase C-terminal" evidence="4">
    <location>
        <begin position="267"/>
        <end position="419"/>
    </location>
</feature>
<dbReference type="GeneID" id="63784856"/>
<name>A0A1Y2FRL0_PROLT</name>
<dbReference type="GO" id="GO:0005524">
    <property type="term" value="F:ATP binding"/>
    <property type="evidence" value="ECO:0007669"/>
    <property type="project" value="InterPro"/>
</dbReference>
<dbReference type="PANTHER" id="PTHR47396:SF1">
    <property type="entry name" value="ATP-DEPENDENT HELICASE IRC3-RELATED"/>
    <property type="match status" value="1"/>
</dbReference>
<dbReference type="InterPro" id="IPR014001">
    <property type="entry name" value="Helicase_ATP-bd"/>
</dbReference>
<dbReference type="Proteomes" id="UP000193685">
    <property type="component" value="Unassembled WGS sequence"/>
</dbReference>
<dbReference type="GO" id="GO:0061749">
    <property type="term" value="F:forked DNA-dependent helicase activity"/>
    <property type="evidence" value="ECO:0007669"/>
    <property type="project" value="TreeGrafter"/>
</dbReference>
<evidence type="ECO:0000259" key="3">
    <source>
        <dbReference type="PROSITE" id="PS51192"/>
    </source>
</evidence>
<dbReference type="Pfam" id="PF00271">
    <property type="entry name" value="Helicase_C"/>
    <property type="match status" value="1"/>
</dbReference>
<dbReference type="SMART" id="SM00490">
    <property type="entry name" value="HELICc"/>
    <property type="match status" value="1"/>
</dbReference>
<accession>A0A1Y2FRL0</accession>